<keyword evidence="2" id="KW-0732">Signal</keyword>
<dbReference type="InterPro" id="IPR052025">
    <property type="entry name" value="Xyloglucanase_GH74"/>
</dbReference>
<sequence length="279" mass="29961">MTIVIAAMLSHGVAHATSASMEAASEKRVVALDYQAPTKMLLKATPNALHTSTDEGHTWHEQILPPSLAKSRVTDIAVSVHDPSLLFVAGADSGVWRSNDGGKNWVMANKGLPKGKVRAVTAHSTQAETVYAYVDGKGIFRSQDAGRHWRLMDSGPRQGITQFIHSNMAGSMETGWLFAATPKGVWRSMDCFCGWHRAGTSEVGYSSVTYDPTQPERVYASSGTGLFVSADGGEQWTALPAAPGSVTALIAAPDGYVYAADKKELFRSADRGATWEKME</sequence>
<dbReference type="PANTHER" id="PTHR43739:SF5">
    <property type="entry name" value="EXO-ALPHA-SIALIDASE"/>
    <property type="match status" value="1"/>
</dbReference>
<comment type="caution">
    <text evidence="4">The sequence shown here is derived from an EMBL/GenBank/DDBJ whole genome shotgun (WGS) entry which is preliminary data.</text>
</comment>
<feature type="signal peptide" evidence="2">
    <location>
        <begin position="1"/>
        <end position="16"/>
    </location>
</feature>
<protein>
    <submittedName>
        <fullName evidence="4">YCF48-related protein</fullName>
    </submittedName>
</protein>
<reference evidence="4 5" key="1">
    <citation type="submission" date="2023-10" db="EMBL/GenBank/DDBJ databases">
        <title>Noviherbaspirillum sp. CPCC 100848 genome assembly.</title>
        <authorList>
            <person name="Li X.Y."/>
            <person name="Fang X.M."/>
        </authorList>
    </citation>
    <scope>NUCLEOTIDE SEQUENCE [LARGE SCALE GENOMIC DNA]</scope>
    <source>
        <strain evidence="4 5">CPCC 100848</strain>
    </source>
</reference>
<dbReference type="SUPFAM" id="SSF110296">
    <property type="entry name" value="Oligoxyloglucan reducing end-specific cellobiohydrolase"/>
    <property type="match status" value="1"/>
</dbReference>
<gene>
    <name evidence="4" type="ORF">RY831_24155</name>
</gene>
<evidence type="ECO:0000313" key="5">
    <source>
        <dbReference type="Proteomes" id="UP001352263"/>
    </source>
</evidence>
<dbReference type="Proteomes" id="UP001352263">
    <property type="component" value="Unassembled WGS sequence"/>
</dbReference>
<evidence type="ECO:0000256" key="1">
    <source>
        <dbReference type="ARBA" id="ARBA00022737"/>
    </source>
</evidence>
<proteinExistence type="predicted"/>
<dbReference type="PANTHER" id="PTHR43739">
    <property type="entry name" value="XYLOGLUCANASE (EUROFUNG)"/>
    <property type="match status" value="1"/>
</dbReference>
<dbReference type="InterPro" id="IPR031778">
    <property type="entry name" value="Sortilin_N"/>
</dbReference>
<name>A0ABU6JF07_9BURK</name>
<dbReference type="RefSeq" id="WP_326508936.1">
    <property type="nucleotide sequence ID" value="NZ_JAWIIV010000027.1"/>
</dbReference>
<feature type="chain" id="PRO_5047338110" evidence="2">
    <location>
        <begin position="17"/>
        <end position="279"/>
    </location>
</feature>
<dbReference type="CDD" id="cd15482">
    <property type="entry name" value="Sialidase_non-viral"/>
    <property type="match status" value="1"/>
</dbReference>
<dbReference type="EMBL" id="JAWIIV010000027">
    <property type="protein sequence ID" value="MEC4722261.1"/>
    <property type="molecule type" value="Genomic_DNA"/>
</dbReference>
<evidence type="ECO:0000256" key="2">
    <source>
        <dbReference type="SAM" id="SignalP"/>
    </source>
</evidence>
<keyword evidence="1" id="KW-0677">Repeat</keyword>
<keyword evidence="5" id="KW-1185">Reference proteome</keyword>
<dbReference type="InterPro" id="IPR015943">
    <property type="entry name" value="WD40/YVTN_repeat-like_dom_sf"/>
</dbReference>
<organism evidence="4 5">
    <name type="scientific">Noviherbaspirillum album</name>
    <dbReference type="NCBI Taxonomy" id="3080276"/>
    <lineage>
        <taxon>Bacteria</taxon>
        <taxon>Pseudomonadati</taxon>
        <taxon>Pseudomonadota</taxon>
        <taxon>Betaproteobacteria</taxon>
        <taxon>Burkholderiales</taxon>
        <taxon>Oxalobacteraceae</taxon>
        <taxon>Noviherbaspirillum</taxon>
    </lineage>
</organism>
<evidence type="ECO:0000313" key="4">
    <source>
        <dbReference type="EMBL" id="MEC4722261.1"/>
    </source>
</evidence>
<feature type="domain" description="Sortilin N-terminal" evidence="3">
    <location>
        <begin position="95"/>
        <end position="154"/>
    </location>
</feature>
<accession>A0ABU6JF07</accession>
<dbReference type="Gene3D" id="2.130.10.10">
    <property type="entry name" value="YVTN repeat-like/Quinoprotein amine dehydrogenase"/>
    <property type="match status" value="2"/>
</dbReference>
<dbReference type="Pfam" id="PF15902">
    <property type="entry name" value="Sortilin-Vps10"/>
    <property type="match status" value="1"/>
</dbReference>
<evidence type="ECO:0000259" key="3">
    <source>
        <dbReference type="Pfam" id="PF15902"/>
    </source>
</evidence>